<evidence type="ECO:0000313" key="10">
    <source>
        <dbReference type="Proteomes" id="UP001140949"/>
    </source>
</evidence>
<dbReference type="Pfam" id="PF00847">
    <property type="entry name" value="AP2"/>
    <property type="match status" value="1"/>
</dbReference>
<evidence type="ECO:0000256" key="2">
    <source>
        <dbReference type="ARBA" id="ARBA00023015"/>
    </source>
</evidence>
<proteinExistence type="predicted"/>
<keyword evidence="4" id="KW-0804">Transcription</keyword>
<dbReference type="GO" id="GO:0009873">
    <property type="term" value="P:ethylene-activated signaling pathway"/>
    <property type="evidence" value="ECO:0007669"/>
    <property type="project" value="InterPro"/>
</dbReference>
<dbReference type="GO" id="GO:0003677">
    <property type="term" value="F:DNA binding"/>
    <property type="evidence" value="ECO:0007669"/>
    <property type="project" value="UniProtKB-KW"/>
</dbReference>
<dbReference type="EMBL" id="JANAVB010027397">
    <property type="protein sequence ID" value="KAJ6818125.1"/>
    <property type="molecule type" value="Genomic_DNA"/>
</dbReference>
<evidence type="ECO:0000259" key="7">
    <source>
        <dbReference type="PROSITE" id="PS51032"/>
    </source>
</evidence>
<dbReference type="SUPFAM" id="SSF54171">
    <property type="entry name" value="DNA-binding domain"/>
    <property type="match status" value="1"/>
</dbReference>
<dbReference type="GO" id="GO:0005634">
    <property type="term" value="C:nucleus"/>
    <property type="evidence" value="ECO:0007669"/>
    <property type="project" value="UniProtKB-SubCell"/>
</dbReference>
<dbReference type="CDD" id="cd00018">
    <property type="entry name" value="AP2"/>
    <property type="match status" value="1"/>
</dbReference>
<dbReference type="PRINTS" id="PR00367">
    <property type="entry name" value="ETHRSPELEMNT"/>
</dbReference>
<evidence type="ECO:0000313" key="9">
    <source>
        <dbReference type="EMBL" id="KAJ6818125.1"/>
    </source>
</evidence>
<dbReference type="Gene3D" id="3.30.730.10">
    <property type="entry name" value="AP2/ERF domain"/>
    <property type="match status" value="1"/>
</dbReference>
<dbReference type="PANTHER" id="PTHR31190">
    <property type="entry name" value="DNA-BINDING DOMAIN"/>
    <property type="match status" value="1"/>
</dbReference>
<evidence type="ECO:0000313" key="8">
    <source>
        <dbReference type="EMBL" id="KAJ6815363.1"/>
    </source>
</evidence>
<keyword evidence="10" id="KW-1185">Reference proteome</keyword>
<sequence>MCGGAIISDYIPGAAGESRRGTAAYLWPDLKPGSNGSKKKHNKYRTVEIDDDVDEFEADFREFNDEEEGVFNVKPFSFASKATKATTGRPVTLKPVEFSGAADKSAKRKRKNQYRGIRQRPWGKWAAEIRDPSKGVRVWLGTYNTAEEAARAYDAEARRIRGKKAKVNFPEETAKPKSTSLKAPKENPSKNLDFNPDPEFYSTFGFFEEKNPVKSKYPNRFPAIDSLTFQSDQGSNSLDCSDYGWGNETSKNPEITSLSPPTIVEVNESEILEDDYNNLQKKLKNNEGKGVPLDQNTMMKLHEEPSFESLMNLVAVPSAVESSDSSFDGFFTNDVVAQDLWSFDSMPMMGSF</sequence>
<evidence type="ECO:0000256" key="1">
    <source>
        <dbReference type="ARBA" id="ARBA00004123"/>
    </source>
</evidence>
<protein>
    <submittedName>
        <fullName evidence="8">Ethylene-responsive transcription factor 1-like</fullName>
    </submittedName>
</protein>
<dbReference type="InterPro" id="IPR036955">
    <property type="entry name" value="AP2/ERF_dom_sf"/>
</dbReference>
<accession>A0AAX6FGI9</accession>
<dbReference type="InterPro" id="IPR001471">
    <property type="entry name" value="AP2/ERF_dom"/>
</dbReference>
<comment type="caution">
    <text evidence="8">The sequence shown here is derived from an EMBL/GenBank/DDBJ whole genome shotgun (WGS) entry which is preliminary data.</text>
</comment>
<name>A0AAX6FGI9_IRIPA</name>
<evidence type="ECO:0000256" key="3">
    <source>
        <dbReference type="ARBA" id="ARBA00023125"/>
    </source>
</evidence>
<dbReference type="InterPro" id="IPR044808">
    <property type="entry name" value="ERF_plant"/>
</dbReference>
<evidence type="ECO:0000256" key="4">
    <source>
        <dbReference type="ARBA" id="ARBA00023163"/>
    </source>
</evidence>
<organism evidence="8 10">
    <name type="scientific">Iris pallida</name>
    <name type="common">Sweet iris</name>
    <dbReference type="NCBI Taxonomy" id="29817"/>
    <lineage>
        <taxon>Eukaryota</taxon>
        <taxon>Viridiplantae</taxon>
        <taxon>Streptophyta</taxon>
        <taxon>Embryophyta</taxon>
        <taxon>Tracheophyta</taxon>
        <taxon>Spermatophyta</taxon>
        <taxon>Magnoliopsida</taxon>
        <taxon>Liliopsida</taxon>
        <taxon>Asparagales</taxon>
        <taxon>Iridaceae</taxon>
        <taxon>Iridoideae</taxon>
        <taxon>Irideae</taxon>
        <taxon>Iris</taxon>
    </lineage>
</organism>
<keyword evidence="3" id="KW-0238">DNA-binding</keyword>
<comment type="subcellular location">
    <subcellularLocation>
        <location evidence="1">Nucleus</location>
    </subcellularLocation>
</comment>
<dbReference type="Proteomes" id="UP001140949">
    <property type="component" value="Unassembled WGS sequence"/>
</dbReference>
<dbReference type="SMART" id="SM00380">
    <property type="entry name" value="AP2"/>
    <property type="match status" value="1"/>
</dbReference>
<gene>
    <name evidence="8" type="ORF">M6B38_134205</name>
    <name evidence="9" type="ORF">M6B38_407280</name>
</gene>
<dbReference type="PANTHER" id="PTHR31190:SF142">
    <property type="entry name" value="ETHYLENE-RESPONSIVE TRANSCRIPTION FACTOR RAP2-3"/>
    <property type="match status" value="1"/>
</dbReference>
<reference evidence="8" key="1">
    <citation type="journal article" date="2023" name="GigaByte">
        <title>Genome assembly of the bearded iris, Iris pallida Lam.</title>
        <authorList>
            <person name="Bruccoleri R.E."/>
            <person name="Oakeley E.J."/>
            <person name="Faust A.M.E."/>
            <person name="Altorfer M."/>
            <person name="Dessus-Babus S."/>
            <person name="Burckhardt D."/>
            <person name="Oertli M."/>
            <person name="Naumann U."/>
            <person name="Petersen F."/>
            <person name="Wong J."/>
        </authorList>
    </citation>
    <scope>NUCLEOTIDE SEQUENCE</scope>
    <source>
        <strain evidence="8">GSM-AAB239-AS_SAM_17_03QT</strain>
    </source>
</reference>
<dbReference type="InterPro" id="IPR016177">
    <property type="entry name" value="DNA-bd_dom_sf"/>
</dbReference>
<keyword evidence="5" id="KW-0539">Nucleus</keyword>
<dbReference type="AlphaFoldDB" id="A0AAX6FGI9"/>
<reference evidence="8" key="2">
    <citation type="submission" date="2023-04" db="EMBL/GenBank/DDBJ databases">
        <authorList>
            <person name="Bruccoleri R.E."/>
            <person name="Oakeley E.J."/>
            <person name="Faust A.-M."/>
            <person name="Dessus-Babus S."/>
            <person name="Altorfer M."/>
            <person name="Burckhardt D."/>
            <person name="Oertli M."/>
            <person name="Naumann U."/>
            <person name="Petersen F."/>
            <person name="Wong J."/>
        </authorList>
    </citation>
    <scope>NUCLEOTIDE SEQUENCE</scope>
    <source>
        <strain evidence="8">GSM-AAB239-AS_SAM_17_03QT</strain>
        <tissue evidence="8">Leaf</tissue>
    </source>
</reference>
<dbReference type="FunFam" id="3.30.730.10:FF:000001">
    <property type="entry name" value="Ethylene-responsive transcription factor 2"/>
    <property type="match status" value="1"/>
</dbReference>
<evidence type="ECO:0000256" key="6">
    <source>
        <dbReference type="SAM" id="MobiDB-lite"/>
    </source>
</evidence>
<feature type="region of interest" description="Disordered" evidence="6">
    <location>
        <begin position="166"/>
        <end position="194"/>
    </location>
</feature>
<dbReference type="EMBL" id="JANAVB010029010">
    <property type="protein sequence ID" value="KAJ6815363.1"/>
    <property type="molecule type" value="Genomic_DNA"/>
</dbReference>
<dbReference type="GO" id="GO:0003700">
    <property type="term" value="F:DNA-binding transcription factor activity"/>
    <property type="evidence" value="ECO:0007669"/>
    <property type="project" value="InterPro"/>
</dbReference>
<feature type="domain" description="AP2/ERF" evidence="7">
    <location>
        <begin position="113"/>
        <end position="170"/>
    </location>
</feature>
<dbReference type="PROSITE" id="PS51032">
    <property type="entry name" value="AP2_ERF"/>
    <property type="match status" value="1"/>
</dbReference>
<keyword evidence="2" id="KW-0805">Transcription regulation</keyword>
<evidence type="ECO:0000256" key="5">
    <source>
        <dbReference type="ARBA" id="ARBA00023242"/>
    </source>
</evidence>